<dbReference type="EC" id="3.2.1.52" evidence="6"/>
<evidence type="ECO:0000313" key="7">
    <source>
        <dbReference type="Proteomes" id="UP000193009"/>
    </source>
</evidence>
<evidence type="ECO:0000259" key="5">
    <source>
        <dbReference type="Pfam" id="PF00728"/>
    </source>
</evidence>
<dbReference type="PROSITE" id="PS51257">
    <property type="entry name" value="PROKAR_LIPOPROTEIN"/>
    <property type="match status" value="1"/>
</dbReference>
<evidence type="ECO:0000256" key="2">
    <source>
        <dbReference type="ARBA" id="ARBA00022801"/>
    </source>
</evidence>
<feature type="chain" id="PRO_5038927285" evidence="4">
    <location>
        <begin position="24"/>
        <end position="379"/>
    </location>
</feature>
<dbReference type="PRINTS" id="PR00738">
    <property type="entry name" value="GLHYDRLASE20"/>
</dbReference>
<comment type="caution">
    <text evidence="6">The sequence shown here is derived from an EMBL/GenBank/DDBJ whole genome shotgun (WGS) entry which is preliminary data.</text>
</comment>
<dbReference type="GeneID" id="69802604"/>
<evidence type="ECO:0000256" key="3">
    <source>
        <dbReference type="PIRSR" id="PIRSR625705-1"/>
    </source>
</evidence>
<proteinExistence type="inferred from homology"/>
<dbReference type="PANTHER" id="PTHR43678">
    <property type="entry name" value="PUTATIVE (AFU_ORTHOLOGUE AFUA_2G00640)-RELATED"/>
    <property type="match status" value="1"/>
</dbReference>
<evidence type="ECO:0000256" key="1">
    <source>
        <dbReference type="ARBA" id="ARBA00006285"/>
    </source>
</evidence>
<dbReference type="SUPFAM" id="SSF51445">
    <property type="entry name" value="(Trans)glycosidases"/>
    <property type="match status" value="1"/>
</dbReference>
<keyword evidence="6" id="KW-0326">Glycosidase</keyword>
<dbReference type="Proteomes" id="UP000193009">
    <property type="component" value="Unassembled WGS sequence"/>
</dbReference>
<dbReference type="Pfam" id="PF00728">
    <property type="entry name" value="Glyco_hydro_20"/>
    <property type="match status" value="1"/>
</dbReference>
<dbReference type="EMBL" id="MSBD01000016">
    <property type="protein sequence ID" value="ORN30382.1"/>
    <property type="molecule type" value="Genomic_DNA"/>
</dbReference>
<reference evidence="6 7" key="1">
    <citation type="journal article" date="2017" name="Front. Microbiol.">
        <title>The Histidine Decarboxylase Gene Cluster of Lactobacillus parabuchneri Was Gained by Horizontal Gene Transfer and Is Mobile within the Species.</title>
        <authorList>
            <person name="Wuthrich D."/>
            <person name="Berthoud H."/>
            <person name="Wechsler D."/>
            <person name="Eugster E."/>
            <person name="Irmler S."/>
            <person name="Bruggmann R."/>
        </authorList>
    </citation>
    <scope>NUCLEOTIDE SEQUENCE [LARGE SCALE GENOMIC DNA]</scope>
    <source>
        <strain evidence="6 7">FAM23169</strain>
    </source>
</reference>
<keyword evidence="4" id="KW-0732">Signal</keyword>
<dbReference type="GO" id="GO:0005975">
    <property type="term" value="P:carbohydrate metabolic process"/>
    <property type="evidence" value="ECO:0007669"/>
    <property type="project" value="InterPro"/>
</dbReference>
<name>A0A1X1FG52_9LACO</name>
<gene>
    <name evidence="6" type="ORF">FAM23169_00765</name>
</gene>
<dbReference type="Gene3D" id="3.20.20.80">
    <property type="entry name" value="Glycosidases"/>
    <property type="match status" value="1"/>
</dbReference>
<accession>A0A1X1FG52</accession>
<dbReference type="PANTHER" id="PTHR43678:SF1">
    <property type="entry name" value="BETA-N-ACETYLHEXOSAMINIDASE"/>
    <property type="match status" value="1"/>
</dbReference>
<dbReference type="KEGG" id="lpar:FAM21731_00811"/>
<dbReference type="InterPro" id="IPR025705">
    <property type="entry name" value="Beta_hexosaminidase_sua/sub"/>
</dbReference>
<dbReference type="GO" id="GO:0004563">
    <property type="term" value="F:beta-N-acetylhexosaminidase activity"/>
    <property type="evidence" value="ECO:0007669"/>
    <property type="project" value="UniProtKB-EC"/>
</dbReference>
<feature type="signal peptide" evidence="4">
    <location>
        <begin position="1"/>
        <end position="23"/>
    </location>
</feature>
<keyword evidence="2 6" id="KW-0378">Hydrolase</keyword>
<dbReference type="STRING" id="152331.FAM21731_00811"/>
<feature type="active site" description="Proton donor" evidence="3">
    <location>
        <position position="205"/>
    </location>
</feature>
<dbReference type="InterPro" id="IPR017853">
    <property type="entry name" value="GH"/>
</dbReference>
<organism evidence="6 7">
    <name type="scientific">Lentilactobacillus parabuchneri</name>
    <dbReference type="NCBI Taxonomy" id="152331"/>
    <lineage>
        <taxon>Bacteria</taxon>
        <taxon>Bacillati</taxon>
        <taxon>Bacillota</taxon>
        <taxon>Bacilli</taxon>
        <taxon>Lactobacillales</taxon>
        <taxon>Lactobacillaceae</taxon>
        <taxon>Lentilactobacillus</taxon>
    </lineage>
</organism>
<dbReference type="AlphaFoldDB" id="A0A1X1FG52"/>
<dbReference type="RefSeq" id="WP_225355049.1">
    <property type="nucleotide sequence ID" value="NZ_CAURXG010000001.1"/>
</dbReference>
<dbReference type="InterPro" id="IPR015883">
    <property type="entry name" value="Glyco_hydro_20_cat"/>
</dbReference>
<evidence type="ECO:0000256" key="4">
    <source>
        <dbReference type="SAM" id="SignalP"/>
    </source>
</evidence>
<feature type="domain" description="Glycoside hydrolase family 20 catalytic" evidence="5">
    <location>
        <begin position="38"/>
        <end position="353"/>
    </location>
</feature>
<evidence type="ECO:0000313" key="6">
    <source>
        <dbReference type="EMBL" id="ORN30382.1"/>
    </source>
</evidence>
<comment type="similarity">
    <text evidence="1">Belongs to the glycosyl hydrolase 20 family.</text>
</comment>
<dbReference type="InterPro" id="IPR052764">
    <property type="entry name" value="GH20_Enzymes"/>
</dbReference>
<sequence length="379" mass="43404">MVHKSWLVLMPLMVLLMGCTAHKAATTHSSSNTEYGKFNGVTLDVSRRHYRVSTLRRYIHLVADNHGSFIQLHFSDDKDFAIENNYVGQSIKNARKINGVWHNKKTNQFFYSQAEIKSLVKDAKRQGITLIPEIDTPAHVTALVETMKANGKAKLAKQVSWYSKSYRDEIHLNQAGIQFVNKLNDEVGEDFANQSNARFHLGGDEFTDKVKSNAPYVKYLNATSQNVEKMGFIPEAWNDGFLNSSLSKLNKDIQVTYWSWTADQHGSLGKQRQKYWASMPKLIKHGFKVLNYNDYYLYFNLSKANISKKNVNYMISDMKQYWKPTLWHNDNDTTLKSKRGIVGSSVSLWADAAGSITDQQVYQASNKFIKTFLKLAEDR</sequence>
<keyword evidence="7" id="KW-1185">Reference proteome</keyword>
<protein>
    <submittedName>
        <fullName evidence="6">Beta-N-acetylhexosaminidase</fullName>
        <ecNumber evidence="6">3.2.1.52</ecNumber>
    </submittedName>
</protein>